<evidence type="ECO:0000259" key="8">
    <source>
        <dbReference type="Pfam" id="PF00370"/>
    </source>
</evidence>
<dbReference type="GO" id="GO:0019301">
    <property type="term" value="P:rhamnose catabolic process"/>
    <property type="evidence" value="ECO:0007669"/>
    <property type="project" value="InterPro"/>
</dbReference>
<dbReference type="Pfam" id="PF02782">
    <property type="entry name" value="FGGY_C"/>
    <property type="match status" value="1"/>
</dbReference>
<dbReference type="InterPro" id="IPR018484">
    <property type="entry name" value="FGGY_N"/>
</dbReference>
<dbReference type="PANTHER" id="PTHR10196:SF93">
    <property type="entry name" value="L-RHAMNULOKINASE"/>
    <property type="match status" value="1"/>
</dbReference>
<protein>
    <submittedName>
        <fullName evidence="10">Rhamnulokinase</fullName>
    </submittedName>
</protein>
<keyword evidence="5" id="KW-0067">ATP-binding</keyword>
<dbReference type="GO" id="GO:0004370">
    <property type="term" value="F:glycerol kinase activity"/>
    <property type="evidence" value="ECO:0007669"/>
    <property type="project" value="TreeGrafter"/>
</dbReference>
<keyword evidence="7" id="KW-0684">Rhamnose metabolism</keyword>
<dbReference type="GO" id="GO:0005829">
    <property type="term" value="C:cytosol"/>
    <property type="evidence" value="ECO:0007669"/>
    <property type="project" value="TreeGrafter"/>
</dbReference>
<gene>
    <name evidence="10" type="ORF">SAMN04488242_0909</name>
</gene>
<dbReference type="STRING" id="686624.SAMN04488242_0909"/>
<dbReference type="RefSeq" id="WP_093249263.1">
    <property type="nucleotide sequence ID" value="NZ_FNGP01000001.1"/>
</dbReference>
<dbReference type="GO" id="GO:0006071">
    <property type="term" value="P:glycerol metabolic process"/>
    <property type="evidence" value="ECO:0007669"/>
    <property type="project" value="TreeGrafter"/>
</dbReference>
<dbReference type="InterPro" id="IPR013449">
    <property type="entry name" value="Rhamnulokinase"/>
</dbReference>
<evidence type="ECO:0000259" key="9">
    <source>
        <dbReference type="Pfam" id="PF02782"/>
    </source>
</evidence>
<feature type="domain" description="Carbohydrate kinase FGGY C-terminal" evidence="9">
    <location>
        <begin position="253"/>
        <end position="433"/>
    </location>
</feature>
<evidence type="ECO:0000256" key="7">
    <source>
        <dbReference type="ARBA" id="ARBA00023308"/>
    </source>
</evidence>
<dbReference type="InterPro" id="IPR018485">
    <property type="entry name" value="FGGY_C"/>
</dbReference>
<keyword evidence="3" id="KW-0547">Nucleotide-binding</keyword>
<keyword evidence="6" id="KW-1015">Disulfide bond</keyword>
<evidence type="ECO:0000256" key="2">
    <source>
        <dbReference type="ARBA" id="ARBA00022679"/>
    </source>
</evidence>
<dbReference type="Proteomes" id="UP000199475">
    <property type="component" value="Unassembled WGS sequence"/>
</dbReference>
<reference evidence="10 11" key="1">
    <citation type="submission" date="2016-10" db="EMBL/GenBank/DDBJ databases">
        <authorList>
            <person name="de Groot N.N."/>
        </authorList>
    </citation>
    <scope>NUCLEOTIDE SEQUENCE [LARGE SCALE GENOMIC DNA]</scope>
    <source>
        <strain evidence="10 11">CGMCC 1.9159</strain>
    </source>
</reference>
<dbReference type="AlphaFoldDB" id="A0A1G9IGG7"/>
<proteinExistence type="inferred from homology"/>
<dbReference type="CDD" id="cd07771">
    <property type="entry name" value="ASKHA_NBD_FGGY_RhaB-like"/>
    <property type="match status" value="1"/>
</dbReference>
<sequence length="466" mass="49643">MTATALAVDLGSSSGRIVAGTLADGRVEEVEVARFAHSAKLRDGYLTWDVDRIWTSVVEGLRAAIQRFPDASSVSVDTWGVDWVPLDDDGERLVTARAYRDERTVRTHDAFRARIPDAALWGATGIAPATINTANQLFAYLQVEPELAARTSQVLLLPDYFTYLLSGVKGWSRSIASTGALCRPGAMEWAPEVFEALGIPRSWVGELTMEHSVAGPCTVPGLEQLTVVRAGAHDSACAVHALQRDRDTEGYFLSSGSWSVLGVMRDTALLSDEARELGITNEARADAGVRPLFNITGLWILQECERQWADEGLGASIPDLVAEAAALPSQGTIIDVDEPGFAQPGGMVQRVEAACGRDGMTPAEVVRVVCESLADRYARGIDDLVRLTGSPARQLNVVGGGSRNRLLCQLTADATGLPVVAGPGEASVLGSLLGQFETLGTLAPAERNEVISRTARTVTYEVGGGQ</sequence>
<dbReference type="OrthoDB" id="9761504at2"/>
<dbReference type="GO" id="GO:0008993">
    <property type="term" value="F:rhamnulokinase activity"/>
    <property type="evidence" value="ECO:0007669"/>
    <property type="project" value="InterPro"/>
</dbReference>
<dbReference type="Gene3D" id="3.30.420.40">
    <property type="match status" value="2"/>
</dbReference>
<keyword evidence="2" id="KW-0808">Transferase</keyword>
<dbReference type="GO" id="GO:0005524">
    <property type="term" value="F:ATP binding"/>
    <property type="evidence" value="ECO:0007669"/>
    <property type="project" value="UniProtKB-KW"/>
</dbReference>
<dbReference type="EMBL" id="FNGP01000001">
    <property type="protein sequence ID" value="SDL23964.1"/>
    <property type="molecule type" value="Genomic_DNA"/>
</dbReference>
<evidence type="ECO:0000256" key="5">
    <source>
        <dbReference type="ARBA" id="ARBA00022840"/>
    </source>
</evidence>
<evidence type="ECO:0000313" key="11">
    <source>
        <dbReference type="Proteomes" id="UP000199475"/>
    </source>
</evidence>
<evidence type="ECO:0000256" key="3">
    <source>
        <dbReference type="ARBA" id="ARBA00022741"/>
    </source>
</evidence>
<comment type="similarity">
    <text evidence="1">Belongs to the FGGY kinase family.</text>
</comment>
<dbReference type="Pfam" id="PF00370">
    <property type="entry name" value="FGGY_N"/>
    <property type="match status" value="1"/>
</dbReference>
<accession>A0A1G9IGG7</accession>
<keyword evidence="4 10" id="KW-0418">Kinase</keyword>
<evidence type="ECO:0000256" key="4">
    <source>
        <dbReference type="ARBA" id="ARBA00022777"/>
    </source>
</evidence>
<keyword evidence="11" id="KW-1185">Reference proteome</keyword>
<evidence type="ECO:0000256" key="6">
    <source>
        <dbReference type="ARBA" id="ARBA00023157"/>
    </source>
</evidence>
<evidence type="ECO:0000256" key="1">
    <source>
        <dbReference type="ARBA" id="ARBA00009156"/>
    </source>
</evidence>
<dbReference type="SUPFAM" id="SSF53067">
    <property type="entry name" value="Actin-like ATPase domain"/>
    <property type="match status" value="2"/>
</dbReference>
<dbReference type="InterPro" id="IPR043129">
    <property type="entry name" value="ATPase_NBD"/>
</dbReference>
<name>A0A1G9IGG7_9ACTN</name>
<dbReference type="PANTHER" id="PTHR10196">
    <property type="entry name" value="SUGAR KINASE"/>
    <property type="match status" value="1"/>
</dbReference>
<feature type="domain" description="Carbohydrate kinase FGGY N-terminal" evidence="8">
    <location>
        <begin position="5"/>
        <end position="238"/>
    </location>
</feature>
<evidence type="ECO:0000313" key="10">
    <source>
        <dbReference type="EMBL" id="SDL23964.1"/>
    </source>
</evidence>
<organism evidence="10 11">
    <name type="scientific">Tessaracoccus oleiagri</name>
    <dbReference type="NCBI Taxonomy" id="686624"/>
    <lineage>
        <taxon>Bacteria</taxon>
        <taxon>Bacillati</taxon>
        <taxon>Actinomycetota</taxon>
        <taxon>Actinomycetes</taxon>
        <taxon>Propionibacteriales</taxon>
        <taxon>Propionibacteriaceae</taxon>
        <taxon>Tessaracoccus</taxon>
    </lineage>
</organism>